<dbReference type="InterPro" id="IPR025631">
    <property type="entry name" value="Porin_10"/>
</dbReference>
<feature type="compositionally biased region" description="Basic and acidic residues" evidence="1">
    <location>
        <begin position="311"/>
        <end position="332"/>
    </location>
</feature>
<gene>
    <name evidence="3" type="ORF">HMPREF2137_01400</name>
</gene>
<dbReference type="AlphaFoldDB" id="A0A096BU57"/>
<dbReference type="Proteomes" id="UP000029556">
    <property type="component" value="Unassembled WGS sequence"/>
</dbReference>
<feature type="signal peptide" evidence="2">
    <location>
        <begin position="1"/>
        <end position="19"/>
    </location>
</feature>
<evidence type="ECO:0000256" key="2">
    <source>
        <dbReference type="SAM" id="SignalP"/>
    </source>
</evidence>
<feature type="chain" id="PRO_5001917536" description="Porin" evidence="2">
    <location>
        <begin position="20"/>
        <end position="772"/>
    </location>
</feature>
<dbReference type="OrthoDB" id="1489309at2"/>
<comment type="caution">
    <text evidence="3">The sequence shown here is derived from an EMBL/GenBank/DDBJ whole genome shotgun (WGS) entry which is preliminary data.</text>
</comment>
<keyword evidence="2" id="KW-0732">Signal</keyword>
<evidence type="ECO:0000313" key="4">
    <source>
        <dbReference type="Proteomes" id="UP000029556"/>
    </source>
</evidence>
<sequence>MTRFLLSIFLLLSSLTMVAQIDDYNQIDPSGNITRRDGMSNDSTHENKEIPKGLKVWTVNERFGDIIPAIPDTLSHMYPNSIFTTGMRGEYNSTGNLGAPRINRLFVDRQRADEQFIFTQPYDYFIVAPGDFHFTNTLSPITNLTYNTAGNRTNGEDHFTAKFAVNAGKKLGLGFKFDYLYGRGYYSNQASSHFNYSMYGSYLGERYQAHLLFSTNHQKNTENGGITDDKFITNPESFDDNYQTSEIPTVLQKNWNRNDNQHVFFSHRYNVGFNRKVPMTAEEIKAKKFAMEAKKENDAKKAKQKARKQAKKDGRTLNDDDLKETPKLAGRPDDAVIAGVESATPAAQDSGRIVVNGQQAADSLLAKQKKENKDTAWVKNEYVPVTSFIHTLKFDNYTRIYQAYQTPDNYYANTYKMDEWLRGDSIYDNTKHYRVHNTFALSLLEGFNKWAKSGLKAFVSHELRHFTLPDTVGTATYNENSVYVGGQLSKTQGKTLHYEVNGEVGVAGRDAGKIDINATADLNFKLFGDTVQLAASGFFHRYQPTFYYRHYHGRHFLWDNDDLSNTTHTRIQGLLSYAKTKTSLRIAVDELTNYTYMAQAYTINNQYQRIGTQVGVRQSSEAINVLTASLSQDVAWGPLHWESVITFQNSSSQTALPLPKLNIYSNLFFRLKIAKVLKCDVGADVRYFTKYYAPDYSPALGQFVVQENTDRVETGNYPIVNAYANFHLQQTRFFVMYSHANAGSGTKNSFLVPHYPLNGSIIRFGLSWNFFN</sequence>
<dbReference type="RefSeq" id="WP_036871640.1">
    <property type="nucleotide sequence ID" value="NZ_JRNN01000025.1"/>
</dbReference>
<accession>A0A096BU57</accession>
<proteinExistence type="predicted"/>
<organism evidence="3 4">
    <name type="scientific">Hoylesella buccalis DNF00853</name>
    <dbReference type="NCBI Taxonomy" id="1401074"/>
    <lineage>
        <taxon>Bacteria</taxon>
        <taxon>Pseudomonadati</taxon>
        <taxon>Bacteroidota</taxon>
        <taxon>Bacteroidia</taxon>
        <taxon>Bacteroidales</taxon>
        <taxon>Prevotellaceae</taxon>
        <taxon>Hoylesella</taxon>
    </lineage>
</organism>
<dbReference type="Pfam" id="PF14121">
    <property type="entry name" value="Porin_10"/>
    <property type="match status" value="1"/>
</dbReference>
<protein>
    <recommendedName>
        <fullName evidence="5">Porin</fullName>
    </recommendedName>
</protein>
<evidence type="ECO:0000313" key="3">
    <source>
        <dbReference type="EMBL" id="KGF36679.1"/>
    </source>
</evidence>
<feature type="region of interest" description="Disordered" evidence="1">
    <location>
        <begin position="293"/>
        <end position="332"/>
    </location>
</feature>
<evidence type="ECO:0000256" key="1">
    <source>
        <dbReference type="SAM" id="MobiDB-lite"/>
    </source>
</evidence>
<name>A0A096BU57_9BACT</name>
<evidence type="ECO:0008006" key="5">
    <source>
        <dbReference type="Google" id="ProtNLM"/>
    </source>
</evidence>
<reference evidence="3 4" key="1">
    <citation type="submission" date="2014-07" db="EMBL/GenBank/DDBJ databases">
        <authorList>
            <person name="McCorrison J."/>
            <person name="Sanka R."/>
            <person name="Torralba M."/>
            <person name="Gillis M."/>
            <person name="Haft D.H."/>
            <person name="Methe B."/>
            <person name="Sutton G."/>
            <person name="Nelson K.E."/>
        </authorList>
    </citation>
    <scope>NUCLEOTIDE SEQUENCE [LARGE SCALE GENOMIC DNA]</scope>
    <source>
        <strain evidence="3 4">DNF00853</strain>
    </source>
</reference>
<dbReference type="EMBL" id="JRNN01000025">
    <property type="protein sequence ID" value="KGF36679.1"/>
    <property type="molecule type" value="Genomic_DNA"/>
</dbReference>